<organism evidence="2 3">
    <name type="scientific">Paraburkholderia aspalathi</name>
    <dbReference type="NCBI Taxonomy" id="1324617"/>
    <lineage>
        <taxon>Bacteria</taxon>
        <taxon>Pseudomonadati</taxon>
        <taxon>Pseudomonadota</taxon>
        <taxon>Betaproteobacteria</taxon>
        <taxon>Burkholderiales</taxon>
        <taxon>Burkholderiaceae</taxon>
        <taxon>Paraburkholderia</taxon>
    </lineage>
</organism>
<feature type="transmembrane region" description="Helical" evidence="1">
    <location>
        <begin position="63"/>
        <end position="83"/>
    </location>
</feature>
<dbReference type="Proteomes" id="UP000198844">
    <property type="component" value="Unassembled WGS sequence"/>
</dbReference>
<accession>A0A1I7B3H4</accession>
<proteinExistence type="predicted"/>
<dbReference type="AlphaFoldDB" id="A0A1I7B3H4"/>
<evidence type="ECO:0000313" key="3">
    <source>
        <dbReference type="Proteomes" id="UP000198844"/>
    </source>
</evidence>
<name>A0A1I7B3H4_9BURK</name>
<keyword evidence="1" id="KW-0812">Transmembrane</keyword>
<protein>
    <submittedName>
        <fullName evidence="2">Uncharacterized protein</fullName>
    </submittedName>
</protein>
<sequence>MHAQHDGYVYSAANPRVMKLTTATALRANIVLFLVSTGIAIIPCLSLDLLFGLPDSGTATLPFQGGTFAVALLIMLLLLRWWARRAFDAAVVACKVEVRKQPGVKPLIADDCRRAWLVQLHLELHGRQCGD</sequence>
<dbReference type="EMBL" id="FPBH01000004">
    <property type="protein sequence ID" value="SFT81749.1"/>
    <property type="molecule type" value="Genomic_DNA"/>
</dbReference>
<keyword evidence="1" id="KW-1133">Transmembrane helix</keyword>
<keyword evidence="1" id="KW-0472">Membrane</keyword>
<evidence type="ECO:0000256" key="1">
    <source>
        <dbReference type="SAM" id="Phobius"/>
    </source>
</evidence>
<gene>
    <name evidence="2" type="ORF">SAMN05192563_1004149</name>
</gene>
<reference evidence="2 3" key="1">
    <citation type="submission" date="2016-10" db="EMBL/GenBank/DDBJ databases">
        <authorList>
            <person name="de Groot N.N."/>
        </authorList>
    </citation>
    <scope>NUCLEOTIDE SEQUENCE [LARGE SCALE GENOMIC DNA]</scope>
    <source>
        <strain evidence="2 3">LMG 27731</strain>
    </source>
</reference>
<evidence type="ECO:0000313" key="2">
    <source>
        <dbReference type="EMBL" id="SFT81749.1"/>
    </source>
</evidence>
<feature type="transmembrane region" description="Helical" evidence="1">
    <location>
        <begin position="28"/>
        <end position="51"/>
    </location>
</feature>